<dbReference type="Pfam" id="PF13197">
    <property type="entry name" value="DUF4013"/>
    <property type="match status" value="1"/>
</dbReference>
<evidence type="ECO:0000313" key="3">
    <source>
        <dbReference type="Proteomes" id="UP000251717"/>
    </source>
</evidence>
<dbReference type="PROSITE" id="PS51257">
    <property type="entry name" value="PROKAR_LIPOPROTEIN"/>
    <property type="match status" value="1"/>
</dbReference>
<keyword evidence="1" id="KW-1133">Transmembrane helix</keyword>
<dbReference type="InterPro" id="IPR025098">
    <property type="entry name" value="DUF4013"/>
</dbReference>
<proteinExistence type="predicted"/>
<organism evidence="2 3">
    <name type="scientific">Methanobrevibacter thaueri</name>
    <dbReference type="NCBI Taxonomy" id="190975"/>
    <lineage>
        <taxon>Archaea</taxon>
        <taxon>Methanobacteriati</taxon>
        <taxon>Methanobacteriota</taxon>
        <taxon>Methanomada group</taxon>
        <taxon>Methanobacteria</taxon>
        <taxon>Methanobacteriales</taxon>
        <taxon>Methanobacteriaceae</taxon>
        <taxon>Methanobrevibacter</taxon>
    </lineage>
</organism>
<feature type="transmembrane region" description="Helical" evidence="1">
    <location>
        <begin position="18"/>
        <end position="34"/>
    </location>
</feature>
<dbReference type="AlphaFoldDB" id="A0A315XKS9"/>
<name>A0A315XKS9_9EURY</name>
<reference evidence="2 3" key="1">
    <citation type="submission" date="2017-03" db="EMBL/GenBank/DDBJ databases">
        <title>Genome sequence of Methanobrevibacter thaueri.</title>
        <authorList>
            <person name="Poehlein A."/>
            <person name="Seedorf H."/>
            <person name="Daniel R."/>
        </authorList>
    </citation>
    <scope>NUCLEOTIDE SEQUENCE [LARGE SCALE GENOMIC DNA]</scope>
    <source>
        <strain evidence="2 3">DSM 11995</strain>
    </source>
</reference>
<feature type="transmembrane region" description="Helical" evidence="1">
    <location>
        <begin position="40"/>
        <end position="59"/>
    </location>
</feature>
<feature type="transmembrane region" description="Helical" evidence="1">
    <location>
        <begin position="80"/>
        <end position="101"/>
    </location>
</feature>
<dbReference type="RefSeq" id="WP_116592669.1">
    <property type="nucleotide sequence ID" value="NZ_MZGS01000027.1"/>
</dbReference>
<comment type="caution">
    <text evidence="2">The sequence shown here is derived from an EMBL/GenBank/DDBJ whole genome shotgun (WGS) entry which is preliminary data.</text>
</comment>
<keyword evidence="3" id="KW-1185">Reference proteome</keyword>
<protein>
    <submittedName>
        <fullName evidence="2">Uncharacterized protein</fullName>
    </submittedName>
</protein>
<dbReference type="Proteomes" id="UP000251717">
    <property type="component" value="Unassembled WGS sequence"/>
</dbReference>
<evidence type="ECO:0000313" key="2">
    <source>
        <dbReference type="EMBL" id="PWB85498.1"/>
    </source>
</evidence>
<keyword evidence="1" id="KW-0472">Membrane</keyword>
<feature type="transmembrane region" description="Helical" evidence="1">
    <location>
        <begin position="194"/>
        <end position="214"/>
    </location>
</feature>
<sequence length="255" mass="29577">MPHKIIKNTYDYCTENKLFLIFIMVFLFSCHYIIDFFDSILIGPTIFSIIMMGYGLQVTRDVIYGGSRLPKIMPKKLITLGLKGFFVFTVYTAIQGLLMWYCSTFLNFPEFELESLVFNYYQTLHLIRVHDPVSFTIFIVSGLIILYITTFFMELSLARLADGGRFFNSFNFVRIKRAIDIIGWRSYAMGYTKIIISILVLSWLVAYHIPFTIIDSIIDAVLSFFIFVIEYIGIGSVYKVYVDNKPGNVKKIEVE</sequence>
<gene>
    <name evidence="2" type="ORF">MBBTH_17620</name>
</gene>
<accession>A0A315XKS9</accession>
<keyword evidence="1" id="KW-0812">Transmembrane</keyword>
<feature type="transmembrane region" description="Helical" evidence="1">
    <location>
        <begin position="220"/>
        <end position="241"/>
    </location>
</feature>
<evidence type="ECO:0000256" key="1">
    <source>
        <dbReference type="SAM" id="Phobius"/>
    </source>
</evidence>
<dbReference type="EMBL" id="MZGS01000027">
    <property type="protein sequence ID" value="PWB85498.1"/>
    <property type="molecule type" value="Genomic_DNA"/>
</dbReference>
<feature type="transmembrane region" description="Helical" evidence="1">
    <location>
        <begin position="133"/>
        <end position="155"/>
    </location>
</feature>